<name>A0A915DE81_9BILA</name>
<dbReference type="AlphaFoldDB" id="A0A915DE81"/>
<evidence type="ECO:0000313" key="3">
    <source>
        <dbReference type="WBParaSite" id="jg18663"/>
    </source>
</evidence>
<evidence type="ECO:0000313" key="2">
    <source>
        <dbReference type="Proteomes" id="UP000887574"/>
    </source>
</evidence>
<feature type="region of interest" description="Disordered" evidence="1">
    <location>
        <begin position="15"/>
        <end position="47"/>
    </location>
</feature>
<organism evidence="2 3">
    <name type="scientific">Ditylenchus dipsaci</name>
    <dbReference type="NCBI Taxonomy" id="166011"/>
    <lineage>
        <taxon>Eukaryota</taxon>
        <taxon>Metazoa</taxon>
        <taxon>Ecdysozoa</taxon>
        <taxon>Nematoda</taxon>
        <taxon>Chromadorea</taxon>
        <taxon>Rhabditida</taxon>
        <taxon>Tylenchina</taxon>
        <taxon>Tylenchomorpha</taxon>
        <taxon>Sphaerularioidea</taxon>
        <taxon>Anguinidae</taxon>
        <taxon>Anguininae</taxon>
        <taxon>Ditylenchus</taxon>
    </lineage>
</organism>
<reference evidence="3" key="1">
    <citation type="submission" date="2022-11" db="UniProtKB">
        <authorList>
            <consortium name="WormBaseParasite"/>
        </authorList>
    </citation>
    <scope>IDENTIFICATION</scope>
</reference>
<feature type="compositionally biased region" description="Basic and acidic residues" evidence="1">
    <location>
        <begin position="27"/>
        <end position="47"/>
    </location>
</feature>
<evidence type="ECO:0000256" key="1">
    <source>
        <dbReference type="SAM" id="MobiDB-lite"/>
    </source>
</evidence>
<protein>
    <submittedName>
        <fullName evidence="3">Uncharacterized protein</fullName>
    </submittedName>
</protein>
<sequence length="164" mass="19301">MGEQVEFVKQQIEKASKVSKVSGNSDVPKDGGKNKLSDEARKQFRDENDPLTIQCRAQFKQKKLEFINNMKKYLKEHADSLTAEEIERFGMQIDKAECQIRESAVKPSSKQKVKKLTAFEFYKLDKQEKYTNLDESEREEKLKRHFERLDAEKRAMYEEKEGNQ</sequence>
<dbReference type="Proteomes" id="UP000887574">
    <property type="component" value="Unplaced"/>
</dbReference>
<keyword evidence="2" id="KW-1185">Reference proteome</keyword>
<dbReference type="WBParaSite" id="jg18663">
    <property type="protein sequence ID" value="jg18663"/>
    <property type="gene ID" value="jg18663"/>
</dbReference>
<proteinExistence type="predicted"/>
<accession>A0A915DE81</accession>